<protein>
    <submittedName>
        <fullName evidence="1">Uncharacterized protein</fullName>
    </submittedName>
</protein>
<gene>
    <name evidence="1" type="ORF">PhaeoP63_02272</name>
</gene>
<name>A0AAC9ZA27_9RHOB</name>
<accession>A0AAC9ZA27</accession>
<dbReference type="Proteomes" id="UP000217545">
    <property type="component" value="Chromosome"/>
</dbReference>
<proteinExistence type="predicted"/>
<organism evidence="1 2">
    <name type="scientific">Phaeobacter gallaeciensis</name>
    <dbReference type="NCBI Taxonomy" id="60890"/>
    <lineage>
        <taxon>Bacteria</taxon>
        <taxon>Pseudomonadati</taxon>
        <taxon>Pseudomonadota</taxon>
        <taxon>Alphaproteobacteria</taxon>
        <taxon>Rhodobacterales</taxon>
        <taxon>Roseobacteraceae</taxon>
        <taxon>Phaeobacter</taxon>
    </lineage>
</organism>
<dbReference type="EMBL" id="CP010784">
    <property type="protein sequence ID" value="ATF06338.1"/>
    <property type="molecule type" value="Genomic_DNA"/>
</dbReference>
<dbReference type="AlphaFoldDB" id="A0AAC9ZA27"/>
<dbReference type="RefSeq" id="WP_024097682.1">
    <property type="nucleotide sequence ID" value="NZ_CP010588.1"/>
</dbReference>
<evidence type="ECO:0000313" key="2">
    <source>
        <dbReference type="Proteomes" id="UP000217545"/>
    </source>
</evidence>
<evidence type="ECO:0000313" key="1">
    <source>
        <dbReference type="EMBL" id="ATF06338.1"/>
    </source>
</evidence>
<dbReference type="GeneID" id="31846661"/>
<sequence length="86" mass="9296">MTEISTETEAGSISELVARVEALELETAYLKSAIVILATADLNAAAVSTERSSSSNGKSESYDKMLELHERMFDLLSIKPKDSGDE</sequence>
<reference evidence="1 2" key="1">
    <citation type="journal article" date="2017" name="Front. Microbiol.">
        <title>Phaeobacter piscinae sp. nov., a species of the Roseobacter group and potential aquaculture probiont.</title>
        <authorList>
            <person name="Sonnenschein E.C."/>
            <person name="Phippen C.B.W."/>
            <person name="Nielsen K.F."/>
            <person name="Mateiu R.V."/>
            <person name="Melchiorsen J."/>
            <person name="Gram L."/>
            <person name="Overmann J."/>
            <person name="Freese H.M."/>
        </authorList>
    </citation>
    <scope>NUCLEOTIDE SEQUENCE [LARGE SCALE GENOMIC DNA]</scope>
    <source>
        <strain evidence="1 2">P63</strain>
    </source>
</reference>